<accession>A0A8C8VF00</accession>
<reference evidence="3" key="2">
    <citation type="submission" date="2025-09" db="UniProtKB">
        <authorList>
            <consortium name="Ensembl"/>
        </authorList>
    </citation>
    <scope>IDENTIFICATION</scope>
</reference>
<name>A0A8C8VF00_9SAUR</name>
<dbReference type="PROSITE" id="PS51203">
    <property type="entry name" value="CS"/>
    <property type="match status" value="1"/>
</dbReference>
<evidence type="ECO:0000259" key="2">
    <source>
        <dbReference type="PROSITE" id="PS51203"/>
    </source>
</evidence>
<protein>
    <submittedName>
        <fullName evidence="3">Prostaglandin E synthase 3 like</fullName>
    </submittedName>
</protein>
<organism evidence="3 4">
    <name type="scientific">Pelusios castaneus</name>
    <name type="common">West African mud turtle</name>
    <dbReference type="NCBI Taxonomy" id="367368"/>
    <lineage>
        <taxon>Eukaryota</taxon>
        <taxon>Metazoa</taxon>
        <taxon>Chordata</taxon>
        <taxon>Craniata</taxon>
        <taxon>Vertebrata</taxon>
        <taxon>Euteleostomi</taxon>
        <taxon>Archelosauria</taxon>
        <taxon>Testudinata</taxon>
        <taxon>Testudines</taxon>
        <taxon>Pleurodira</taxon>
        <taxon>Pelomedusidae</taxon>
        <taxon>Pelusios</taxon>
    </lineage>
</organism>
<evidence type="ECO:0000313" key="4">
    <source>
        <dbReference type="Proteomes" id="UP000694393"/>
    </source>
</evidence>
<dbReference type="Proteomes" id="UP000694393">
    <property type="component" value="Unplaced"/>
</dbReference>
<dbReference type="InterPro" id="IPR007052">
    <property type="entry name" value="CS_dom"/>
</dbReference>
<dbReference type="InterPro" id="IPR045250">
    <property type="entry name" value="p23-like"/>
</dbReference>
<dbReference type="GO" id="GO:0005829">
    <property type="term" value="C:cytosol"/>
    <property type="evidence" value="ECO:0007669"/>
    <property type="project" value="TreeGrafter"/>
</dbReference>
<dbReference type="Ensembl" id="ENSPCET00000003295.1">
    <property type="protein sequence ID" value="ENSPCEP00000003186.1"/>
    <property type="gene ID" value="ENSPCEG00000002572.1"/>
</dbReference>
<comment type="similarity">
    <text evidence="1">Belongs to the p23/wos2 family.</text>
</comment>
<dbReference type="GO" id="GO:0051879">
    <property type="term" value="F:Hsp90 protein binding"/>
    <property type="evidence" value="ECO:0007669"/>
    <property type="project" value="InterPro"/>
</dbReference>
<proteinExistence type="inferred from homology"/>
<evidence type="ECO:0000313" key="3">
    <source>
        <dbReference type="Ensembl" id="ENSPCEP00000003186.1"/>
    </source>
</evidence>
<keyword evidence="4" id="KW-1185">Reference proteome</keyword>
<dbReference type="Gene3D" id="2.60.40.790">
    <property type="match status" value="1"/>
</dbReference>
<reference evidence="3" key="1">
    <citation type="submission" date="2025-08" db="UniProtKB">
        <authorList>
            <consortium name="Ensembl"/>
        </authorList>
    </citation>
    <scope>IDENTIFICATION</scope>
</reference>
<dbReference type="GO" id="GO:0051131">
    <property type="term" value="P:chaperone-mediated protein complex assembly"/>
    <property type="evidence" value="ECO:0007669"/>
    <property type="project" value="TreeGrafter"/>
</dbReference>
<dbReference type="PANTHER" id="PTHR22932">
    <property type="entry name" value="TELOMERASE-BINDING PROTEIN P23 HSP90 CO-CHAPERONE"/>
    <property type="match status" value="1"/>
</dbReference>
<dbReference type="PANTHER" id="PTHR22932:SF4">
    <property type="entry name" value="PROTEIN PTGES3L-RELATED"/>
    <property type="match status" value="1"/>
</dbReference>
<dbReference type="AlphaFoldDB" id="A0A8C8VF00"/>
<dbReference type="GO" id="GO:0006457">
    <property type="term" value="P:protein folding"/>
    <property type="evidence" value="ECO:0007669"/>
    <property type="project" value="TreeGrafter"/>
</dbReference>
<dbReference type="GO" id="GO:0051087">
    <property type="term" value="F:protein-folding chaperone binding"/>
    <property type="evidence" value="ECO:0007669"/>
    <property type="project" value="TreeGrafter"/>
</dbReference>
<sequence length="160" mass="18066">MARQPAKTLWYDRPRYVFLEFCVEDSTDVKVDIEDHRVVFSCKNPDGVELCNKINLYAKVNAKVRSCSVDWGEGPWMCSALWAHLPQASRSPKGPGTYDTLGRAVWVQEEVICFHVGQSHSGLACHVISLLRQALNPRHSPSNLLRAGVWVRHPVRDAGR</sequence>
<dbReference type="SUPFAM" id="SSF49764">
    <property type="entry name" value="HSP20-like chaperones"/>
    <property type="match status" value="1"/>
</dbReference>
<feature type="domain" description="CS" evidence="2">
    <location>
        <begin position="3"/>
        <end position="102"/>
    </location>
</feature>
<dbReference type="GO" id="GO:0005634">
    <property type="term" value="C:nucleus"/>
    <property type="evidence" value="ECO:0007669"/>
    <property type="project" value="TreeGrafter"/>
</dbReference>
<dbReference type="InterPro" id="IPR008978">
    <property type="entry name" value="HSP20-like_chaperone"/>
</dbReference>
<evidence type="ECO:0000256" key="1">
    <source>
        <dbReference type="ARBA" id="ARBA00025733"/>
    </source>
</evidence>